<dbReference type="OrthoDB" id="1891406at2759"/>
<sequence>MADKPSRALILYGDGLAPFIQPSHTHLHSLSSKASCGFLTLPNAPCSESEDERVVREFAVLLDVYESYLDKSGNTTRMPTISERFMGMKAAIITNNTSLKSFGAKLGISALQFDDLITNQQSLEELPAEVVVAELLKLLGFKGGKALDMSEYDVVFVHIGDGEKVISERNKANIANDMEYVNALVGGILQIAQPASEITSRLHLSLLMSFGDVLEDNDPNLSVLMPKDEKISDLSILFPRQSYTMRGESPRKDVRHHCPILIAQWQYAVTRKDMVEAFSFKDFKEHGGNLVIPADRFLHEVAFKVWKAPKYGA</sequence>
<dbReference type="InParanoid" id="A0A7N2KR73"/>
<organism evidence="1 2">
    <name type="scientific">Quercus lobata</name>
    <name type="common">Valley oak</name>
    <dbReference type="NCBI Taxonomy" id="97700"/>
    <lineage>
        <taxon>Eukaryota</taxon>
        <taxon>Viridiplantae</taxon>
        <taxon>Streptophyta</taxon>
        <taxon>Embryophyta</taxon>
        <taxon>Tracheophyta</taxon>
        <taxon>Spermatophyta</taxon>
        <taxon>Magnoliopsida</taxon>
        <taxon>eudicotyledons</taxon>
        <taxon>Gunneridae</taxon>
        <taxon>Pentapetalae</taxon>
        <taxon>rosids</taxon>
        <taxon>fabids</taxon>
        <taxon>Fagales</taxon>
        <taxon>Fagaceae</taxon>
        <taxon>Quercus</taxon>
    </lineage>
</organism>
<name>A0A7N2KR73_QUELO</name>
<dbReference type="Gramene" id="QL02p001268:mrna">
    <property type="protein sequence ID" value="QL02p001268:mrna"/>
    <property type="gene ID" value="QL02p001268"/>
</dbReference>
<dbReference type="PANTHER" id="PTHR35506:SF1">
    <property type="entry name" value="OS02G0135600 PROTEIN"/>
    <property type="match status" value="1"/>
</dbReference>
<evidence type="ECO:0000313" key="2">
    <source>
        <dbReference type="Proteomes" id="UP000594261"/>
    </source>
</evidence>
<dbReference type="EnsemblPlants" id="QL02p001268:mrna">
    <property type="protein sequence ID" value="QL02p001268:mrna"/>
    <property type="gene ID" value="QL02p001268"/>
</dbReference>
<dbReference type="Proteomes" id="UP000594261">
    <property type="component" value="Chromosome 2"/>
</dbReference>
<dbReference type="OMA" id="IRHHHPM"/>
<reference evidence="2" key="1">
    <citation type="journal article" date="2016" name="G3 (Bethesda)">
        <title>First Draft Assembly and Annotation of the Genome of a California Endemic Oak Quercus lobata Nee (Fagaceae).</title>
        <authorList>
            <person name="Sork V.L."/>
            <person name="Fitz-Gibbon S.T."/>
            <person name="Puiu D."/>
            <person name="Crepeau M."/>
            <person name="Gugger P.F."/>
            <person name="Sherman R."/>
            <person name="Stevens K."/>
            <person name="Langley C.H."/>
            <person name="Pellegrini M."/>
            <person name="Salzberg S.L."/>
        </authorList>
    </citation>
    <scope>NUCLEOTIDE SEQUENCE [LARGE SCALE GENOMIC DNA]</scope>
    <source>
        <strain evidence="2">cv. SW786</strain>
    </source>
</reference>
<dbReference type="AlphaFoldDB" id="A0A7N2KR73"/>
<dbReference type="GeneID" id="115971029"/>
<dbReference type="RefSeq" id="XP_030946567.1">
    <property type="nucleotide sequence ID" value="XM_031090707.1"/>
</dbReference>
<dbReference type="FunCoup" id="A0A7N2KR73">
    <property type="interactions" value="1786"/>
</dbReference>
<evidence type="ECO:0000313" key="1">
    <source>
        <dbReference type="EnsemblPlants" id="QL02p001268:mrna"/>
    </source>
</evidence>
<proteinExistence type="predicted"/>
<dbReference type="KEGG" id="qlo:115971029"/>
<keyword evidence="2" id="KW-1185">Reference proteome</keyword>
<dbReference type="RefSeq" id="XP_030946562.1">
    <property type="nucleotide sequence ID" value="XM_031090702.1"/>
</dbReference>
<accession>A0A7N2KR73</accession>
<reference evidence="1" key="2">
    <citation type="submission" date="2021-01" db="UniProtKB">
        <authorList>
            <consortium name="EnsemblPlants"/>
        </authorList>
    </citation>
    <scope>IDENTIFICATION</scope>
</reference>
<protein>
    <submittedName>
        <fullName evidence="1">Uncharacterized protein</fullName>
    </submittedName>
</protein>
<dbReference type="PANTHER" id="PTHR35506">
    <property type="entry name" value="OS02G0135600 PROTEIN"/>
    <property type="match status" value="1"/>
</dbReference>
<gene>
    <name evidence="1" type="primary">LOC115971029</name>
</gene>